<dbReference type="Proteomes" id="UP000257109">
    <property type="component" value="Unassembled WGS sequence"/>
</dbReference>
<name>A0A371EIK2_MUCPR</name>
<keyword evidence="1" id="KW-0472">Membrane</keyword>
<evidence type="ECO:0000256" key="1">
    <source>
        <dbReference type="SAM" id="Phobius"/>
    </source>
</evidence>
<protein>
    <recommendedName>
        <fullName evidence="4">Transmembrane protein</fullName>
    </recommendedName>
</protein>
<reference evidence="2" key="1">
    <citation type="submission" date="2018-05" db="EMBL/GenBank/DDBJ databases">
        <title>Draft genome of Mucuna pruriens seed.</title>
        <authorList>
            <person name="Nnadi N.E."/>
            <person name="Vos R."/>
            <person name="Hasami M.H."/>
            <person name="Devisetty U.K."/>
            <person name="Aguiy J.C."/>
        </authorList>
    </citation>
    <scope>NUCLEOTIDE SEQUENCE [LARGE SCALE GENOMIC DNA]</scope>
    <source>
        <strain evidence="2">JCA_2017</strain>
    </source>
</reference>
<sequence>MAKGYTIVMTMGLTLVAAKRYILSSTNSLEKSNPTELVFFILAMACYAIASVAETNLTTSIIYHVSAFLACQMLLHFILLGLWCGWFYIINALILLVTILLFKNTIIGLLRNINPTTDQMQDLETGEVHILLRYLKQKPTEHSKTKRKKDVLDICSAT</sequence>
<comment type="caution">
    <text evidence="2">The sequence shown here is derived from an EMBL/GenBank/DDBJ whole genome shotgun (WGS) entry which is preliminary data.</text>
</comment>
<evidence type="ECO:0000313" key="2">
    <source>
        <dbReference type="EMBL" id="RDX65875.1"/>
    </source>
</evidence>
<dbReference type="AlphaFoldDB" id="A0A371EIK2"/>
<dbReference type="EMBL" id="QJKJ01013697">
    <property type="protein sequence ID" value="RDX65875.1"/>
    <property type="molecule type" value="Genomic_DNA"/>
</dbReference>
<keyword evidence="1" id="KW-0812">Transmembrane</keyword>
<keyword evidence="1" id="KW-1133">Transmembrane helix</keyword>
<evidence type="ECO:0000313" key="3">
    <source>
        <dbReference type="Proteomes" id="UP000257109"/>
    </source>
</evidence>
<proteinExistence type="predicted"/>
<feature type="transmembrane region" description="Helical" evidence="1">
    <location>
        <begin position="37"/>
        <end position="54"/>
    </location>
</feature>
<gene>
    <name evidence="2" type="ORF">CR513_55424</name>
</gene>
<evidence type="ECO:0008006" key="4">
    <source>
        <dbReference type="Google" id="ProtNLM"/>
    </source>
</evidence>
<feature type="non-terminal residue" evidence="2">
    <location>
        <position position="1"/>
    </location>
</feature>
<keyword evidence="3" id="KW-1185">Reference proteome</keyword>
<organism evidence="2 3">
    <name type="scientific">Mucuna pruriens</name>
    <name type="common">Velvet bean</name>
    <name type="synonym">Dolichos pruriens</name>
    <dbReference type="NCBI Taxonomy" id="157652"/>
    <lineage>
        <taxon>Eukaryota</taxon>
        <taxon>Viridiplantae</taxon>
        <taxon>Streptophyta</taxon>
        <taxon>Embryophyta</taxon>
        <taxon>Tracheophyta</taxon>
        <taxon>Spermatophyta</taxon>
        <taxon>Magnoliopsida</taxon>
        <taxon>eudicotyledons</taxon>
        <taxon>Gunneridae</taxon>
        <taxon>Pentapetalae</taxon>
        <taxon>rosids</taxon>
        <taxon>fabids</taxon>
        <taxon>Fabales</taxon>
        <taxon>Fabaceae</taxon>
        <taxon>Papilionoideae</taxon>
        <taxon>50 kb inversion clade</taxon>
        <taxon>NPAAA clade</taxon>
        <taxon>indigoferoid/millettioid clade</taxon>
        <taxon>Phaseoleae</taxon>
        <taxon>Mucuna</taxon>
    </lineage>
</organism>
<accession>A0A371EIK2</accession>
<feature type="transmembrane region" description="Helical" evidence="1">
    <location>
        <begin position="61"/>
        <end position="79"/>
    </location>
</feature>
<feature type="transmembrane region" description="Helical" evidence="1">
    <location>
        <begin position="85"/>
        <end position="102"/>
    </location>
</feature>